<dbReference type="NCBIfam" id="TIGR02098">
    <property type="entry name" value="MJ0042_CXXC"/>
    <property type="match status" value="1"/>
</dbReference>
<comment type="caution">
    <text evidence="3">The sequence shown here is derived from an EMBL/GenBank/DDBJ whole genome shotgun (WGS) entry which is preliminary data.</text>
</comment>
<evidence type="ECO:0008006" key="5">
    <source>
        <dbReference type="Google" id="ProtNLM"/>
    </source>
</evidence>
<evidence type="ECO:0000256" key="2">
    <source>
        <dbReference type="SAM" id="Phobius"/>
    </source>
</evidence>
<gene>
    <name evidence="3" type="ORF">H9Q10_03830</name>
</gene>
<accession>A0ABS0N919</accession>
<dbReference type="Proteomes" id="UP000768471">
    <property type="component" value="Unassembled WGS sequence"/>
</dbReference>
<name>A0ABS0N919_9NEIS</name>
<keyword evidence="2" id="KW-0472">Membrane</keyword>
<dbReference type="EMBL" id="JACSGR010000002">
    <property type="protein sequence ID" value="MBH5328796.1"/>
    <property type="molecule type" value="Genomic_DNA"/>
</dbReference>
<keyword evidence="2" id="KW-0812">Transmembrane</keyword>
<dbReference type="InterPro" id="IPR011723">
    <property type="entry name" value="Znf/thioredoxin_put"/>
</dbReference>
<organism evidence="3 4">
    <name type="scientific">Eikenella glucosivorans</name>
    <dbReference type="NCBI Taxonomy" id="2766967"/>
    <lineage>
        <taxon>Bacteria</taxon>
        <taxon>Pseudomonadati</taxon>
        <taxon>Pseudomonadota</taxon>
        <taxon>Betaproteobacteria</taxon>
        <taxon>Neisseriales</taxon>
        <taxon>Neisseriaceae</taxon>
        <taxon>Eikenella</taxon>
    </lineage>
</organism>
<evidence type="ECO:0000313" key="3">
    <source>
        <dbReference type="EMBL" id="MBH5328796.1"/>
    </source>
</evidence>
<dbReference type="RefSeq" id="WP_197902751.1">
    <property type="nucleotide sequence ID" value="NZ_JACSGR010000002.1"/>
</dbReference>
<keyword evidence="2" id="KW-1133">Transmembrane helix</keyword>
<feature type="transmembrane region" description="Helical" evidence="2">
    <location>
        <begin position="251"/>
        <end position="271"/>
    </location>
</feature>
<reference evidence="3 4" key="1">
    <citation type="submission" date="2020-09" db="EMBL/GenBank/DDBJ databases">
        <title>Eikenella S3660 sp. nov., isolated from a throat swab.</title>
        <authorList>
            <person name="Buhl M."/>
        </authorList>
    </citation>
    <scope>NUCLEOTIDE SEQUENCE [LARGE SCALE GENOMIC DNA]</scope>
    <source>
        <strain evidence="3 4">S3360</strain>
    </source>
</reference>
<evidence type="ECO:0000256" key="1">
    <source>
        <dbReference type="SAM" id="MobiDB-lite"/>
    </source>
</evidence>
<sequence>MKTVKLNCPRCRAENHYAVADLQAANGRVQCSQCRHAFTVARKPKAQPAAAPAGEGILKEDLIHAKIPLREKLARLKQQSAAMAAQHEGGEESAPSQKNAVAAELDEIDSRLRRQRMALDNDTGQAMPFKLYADEESAAANVHTDASAIEALLQRSAAAPPPPTVLPSIDTLLKSAQSAAAGNGQTQNIHIQAESLVFNLVSGREGGALHLPTSAAKLPAVIDQPAADSAPAPTPAASGGGAAATHSEFNWTLASLVALTVLIMQLFYYLLIMKH</sequence>
<evidence type="ECO:0000313" key="4">
    <source>
        <dbReference type="Proteomes" id="UP000768471"/>
    </source>
</evidence>
<keyword evidence="4" id="KW-1185">Reference proteome</keyword>
<feature type="region of interest" description="Disordered" evidence="1">
    <location>
        <begin position="78"/>
        <end position="100"/>
    </location>
</feature>
<protein>
    <recommendedName>
        <fullName evidence="5">MJ0042 family finger-like domain-containing protein</fullName>
    </recommendedName>
</protein>
<proteinExistence type="predicted"/>